<name>X1JXM9_9ZZZZ</name>
<feature type="non-terminal residue" evidence="1">
    <location>
        <position position="43"/>
    </location>
</feature>
<reference evidence="1" key="1">
    <citation type="journal article" date="2014" name="Front. Microbiol.">
        <title>High frequency of phylogenetically diverse reductive dehalogenase-homologous genes in deep subseafloor sedimentary metagenomes.</title>
        <authorList>
            <person name="Kawai M."/>
            <person name="Futagami T."/>
            <person name="Toyoda A."/>
            <person name="Takaki Y."/>
            <person name="Nishi S."/>
            <person name="Hori S."/>
            <person name="Arai W."/>
            <person name="Tsubouchi T."/>
            <person name="Morono Y."/>
            <person name="Uchiyama I."/>
            <person name="Ito T."/>
            <person name="Fujiyama A."/>
            <person name="Inagaki F."/>
            <person name="Takami H."/>
        </authorList>
    </citation>
    <scope>NUCLEOTIDE SEQUENCE</scope>
    <source>
        <strain evidence="1">Expedition CK06-06</strain>
    </source>
</reference>
<accession>X1JXM9</accession>
<sequence length="43" mass="5006">MIINSEGKFNDNYYLIDGMPMGMPKFLSIYIIENDGMRLMIDT</sequence>
<evidence type="ECO:0000313" key="1">
    <source>
        <dbReference type="EMBL" id="GAH86150.1"/>
    </source>
</evidence>
<dbReference type="AlphaFoldDB" id="X1JXM9"/>
<evidence type="ECO:0008006" key="2">
    <source>
        <dbReference type="Google" id="ProtNLM"/>
    </source>
</evidence>
<gene>
    <name evidence="1" type="ORF">S03H2_68743</name>
</gene>
<organism evidence="1">
    <name type="scientific">marine sediment metagenome</name>
    <dbReference type="NCBI Taxonomy" id="412755"/>
    <lineage>
        <taxon>unclassified sequences</taxon>
        <taxon>metagenomes</taxon>
        <taxon>ecological metagenomes</taxon>
    </lineage>
</organism>
<proteinExistence type="predicted"/>
<protein>
    <recommendedName>
        <fullName evidence="2">Metallo-beta-lactamase domain-containing protein</fullName>
    </recommendedName>
</protein>
<comment type="caution">
    <text evidence="1">The sequence shown here is derived from an EMBL/GenBank/DDBJ whole genome shotgun (WGS) entry which is preliminary data.</text>
</comment>
<dbReference type="EMBL" id="BARU01045253">
    <property type="protein sequence ID" value="GAH86150.1"/>
    <property type="molecule type" value="Genomic_DNA"/>
</dbReference>